<evidence type="ECO:0000256" key="10">
    <source>
        <dbReference type="ARBA" id="ARBA00032441"/>
    </source>
</evidence>
<dbReference type="Gene3D" id="3.40.50.300">
    <property type="entry name" value="P-loop containing nucleotide triphosphate hydrolases"/>
    <property type="match status" value="1"/>
</dbReference>
<evidence type="ECO:0000313" key="11">
    <source>
        <dbReference type="EMBL" id="BDB96156.1"/>
    </source>
</evidence>
<evidence type="ECO:0000256" key="2">
    <source>
        <dbReference type="ARBA" id="ARBA00007599"/>
    </source>
</evidence>
<dbReference type="NCBIfam" id="TIGR00150">
    <property type="entry name" value="T6A_YjeE"/>
    <property type="match status" value="1"/>
</dbReference>
<organism evidence="11 12">
    <name type="scientific">Candidatus Hydrogenosomobacter endosymbioticus</name>
    <dbReference type="NCBI Taxonomy" id="2558174"/>
    <lineage>
        <taxon>Bacteria</taxon>
        <taxon>Pseudomonadati</taxon>
        <taxon>Pseudomonadota</taxon>
        <taxon>Alphaproteobacteria</taxon>
        <taxon>Holosporales</taxon>
        <taxon>Holosporaceae</taxon>
        <taxon>Candidatus Hydrogenosomobacter</taxon>
    </lineage>
</organism>
<gene>
    <name evidence="11" type="ORF">HYD_2890</name>
</gene>
<evidence type="ECO:0000256" key="7">
    <source>
        <dbReference type="ARBA" id="ARBA00022741"/>
    </source>
</evidence>
<dbReference type="InterPro" id="IPR003442">
    <property type="entry name" value="T6A_TsaE"/>
</dbReference>
<comment type="similarity">
    <text evidence="2">Belongs to the TsaE family.</text>
</comment>
<dbReference type="PANTHER" id="PTHR33540:SF2">
    <property type="entry name" value="TRNA THREONYLCARBAMOYLADENOSINE BIOSYNTHESIS PROTEIN TSAE"/>
    <property type="match status" value="1"/>
</dbReference>
<dbReference type="SUPFAM" id="SSF52540">
    <property type="entry name" value="P-loop containing nucleoside triphosphate hydrolases"/>
    <property type="match status" value="1"/>
</dbReference>
<reference evidence="11" key="1">
    <citation type="submission" date="2021-10" db="EMBL/GenBank/DDBJ databases">
        <title>Genome Sequence of The Candidatus Hydrogeosomobacter endosymbioticus, an Intracellular Bacterial Symbiont of the Anaerobic Ciliate GW7.</title>
        <authorList>
            <person name="Shiohama Y."/>
            <person name="Shinzato N."/>
        </authorList>
    </citation>
    <scope>NUCLEOTIDE SEQUENCE [LARGE SCALE GENOMIC DNA]</scope>
    <source>
        <strain evidence="11">200920</strain>
    </source>
</reference>
<evidence type="ECO:0000256" key="8">
    <source>
        <dbReference type="ARBA" id="ARBA00022840"/>
    </source>
</evidence>
<keyword evidence="8" id="KW-0067">ATP-binding</keyword>
<keyword evidence="7" id="KW-0547">Nucleotide-binding</keyword>
<keyword evidence="12" id="KW-1185">Reference proteome</keyword>
<keyword evidence="9" id="KW-0460">Magnesium</keyword>
<dbReference type="PANTHER" id="PTHR33540">
    <property type="entry name" value="TRNA THREONYLCARBAMOYLADENOSINE BIOSYNTHESIS PROTEIN TSAE"/>
    <property type="match status" value="1"/>
</dbReference>
<evidence type="ECO:0000256" key="3">
    <source>
        <dbReference type="ARBA" id="ARBA00019010"/>
    </source>
</evidence>
<proteinExistence type="inferred from homology"/>
<dbReference type="InterPro" id="IPR027417">
    <property type="entry name" value="P-loop_NTPase"/>
</dbReference>
<evidence type="ECO:0000256" key="9">
    <source>
        <dbReference type="ARBA" id="ARBA00022842"/>
    </source>
</evidence>
<dbReference type="Proteomes" id="UP001320209">
    <property type="component" value="Chromosome"/>
</dbReference>
<evidence type="ECO:0000256" key="5">
    <source>
        <dbReference type="ARBA" id="ARBA00022694"/>
    </source>
</evidence>
<keyword evidence="4" id="KW-0963">Cytoplasm</keyword>
<protein>
    <recommendedName>
        <fullName evidence="3">tRNA threonylcarbamoyladenosine biosynthesis protein TsaE</fullName>
    </recommendedName>
    <alternativeName>
        <fullName evidence="10">t(6)A37 threonylcarbamoyladenosine biosynthesis protein TsaE</fullName>
    </alternativeName>
</protein>
<dbReference type="Pfam" id="PF02367">
    <property type="entry name" value="TsaE"/>
    <property type="match status" value="1"/>
</dbReference>
<evidence type="ECO:0000256" key="1">
    <source>
        <dbReference type="ARBA" id="ARBA00004496"/>
    </source>
</evidence>
<name>A0ABN6L2N6_9PROT</name>
<accession>A0ABN6L2N6</accession>
<evidence type="ECO:0000256" key="4">
    <source>
        <dbReference type="ARBA" id="ARBA00022490"/>
    </source>
</evidence>
<dbReference type="RefSeq" id="WP_236865634.1">
    <property type="nucleotide sequence ID" value="NZ_AP025225.1"/>
</dbReference>
<keyword evidence="5" id="KW-0819">tRNA processing</keyword>
<evidence type="ECO:0000313" key="12">
    <source>
        <dbReference type="Proteomes" id="UP001320209"/>
    </source>
</evidence>
<dbReference type="EMBL" id="AP025225">
    <property type="protein sequence ID" value="BDB96156.1"/>
    <property type="molecule type" value="Genomic_DNA"/>
</dbReference>
<comment type="subcellular location">
    <subcellularLocation>
        <location evidence="1">Cytoplasm</location>
    </subcellularLocation>
</comment>
<evidence type="ECO:0000256" key="6">
    <source>
        <dbReference type="ARBA" id="ARBA00022723"/>
    </source>
</evidence>
<sequence length="145" mass="16548">MRNSTIQINSVQDTKTLALKIARLISSPCAVLLKGQLGSGKTTFTKFLLEELEADTQFFQSPTFPIMLPYESEKFGTLWHIDLYRIESESDLVELYLPEIFSKNICIVEWPQIAENLFYGTRRLFVEFSMNKDGTRTANAGELPT</sequence>
<keyword evidence="6" id="KW-0479">Metal-binding</keyword>